<dbReference type="Proteomes" id="UP000007796">
    <property type="component" value="Unassembled WGS sequence"/>
</dbReference>
<protein>
    <submittedName>
        <fullName evidence="2">Uncharacterized protein</fullName>
    </submittedName>
</protein>
<keyword evidence="3" id="KW-1185">Reference proteome</keyword>
<dbReference type="EMBL" id="GL629782">
    <property type="protein sequence ID" value="EFX02437.1"/>
    <property type="molecule type" value="Genomic_DNA"/>
</dbReference>
<sequence>MTGGRPDQRESKNSLGSACHGDSTSILPFASKSCFSTELSLHGWADMQPISRSAYGHKRNAVSKQLVVETEGSQPFIKSAGLAPDRPRSRQRCLYVVHGPHSALPEPTNLLPPQLSSLTLYGVGQPC</sequence>
<feature type="compositionally biased region" description="Basic and acidic residues" evidence="1">
    <location>
        <begin position="1"/>
        <end position="12"/>
    </location>
</feature>
<gene>
    <name evidence="2" type="ORF">CMQ_2486</name>
</gene>
<organism evidence="3">
    <name type="scientific">Grosmannia clavigera (strain kw1407 / UAMH 11150)</name>
    <name type="common">Blue stain fungus</name>
    <name type="synonym">Graphiocladiella clavigera</name>
    <dbReference type="NCBI Taxonomy" id="655863"/>
    <lineage>
        <taxon>Eukaryota</taxon>
        <taxon>Fungi</taxon>
        <taxon>Dikarya</taxon>
        <taxon>Ascomycota</taxon>
        <taxon>Pezizomycotina</taxon>
        <taxon>Sordariomycetes</taxon>
        <taxon>Sordariomycetidae</taxon>
        <taxon>Ophiostomatales</taxon>
        <taxon>Ophiostomataceae</taxon>
        <taxon>Leptographium</taxon>
    </lineage>
</organism>
<dbReference type="RefSeq" id="XP_014171919.1">
    <property type="nucleotide sequence ID" value="XM_014316444.1"/>
</dbReference>
<dbReference type="GeneID" id="25975480"/>
<evidence type="ECO:0000313" key="2">
    <source>
        <dbReference type="EMBL" id="EFX02437.1"/>
    </source>
</evidence>
<dbReference type="HOGENOM" id="CLU_1970796_0_0_1"/>
<dbReference type="InParanoid" id="F0XJG8"/>
<feature type="region of interest" description="Disordered" evidence="1">
    <location>
        <begin position="1"/>
        <end position="23"/>
    </location>
</feature>
<evidence type="ECO:0000256" key="1">
    <source>
        <dbReference type="SAM" id="MobiDB-lite"/>
    </source>
</evidence>
<proteinExistence type="predicted"/>
<accession>F0XJG8</accession>
<evidence type="ECO:0000313" key="3">
    <source>
        <dbReference type="Proteomes" id="UP000007796"/>
    </source>
</evidence>
<dbReference type="AlphaFoldDB" id="F0XJG8"/>
<reference evidence="2 3" key="1">
    <citation type="journal article" date="2011" name="Proc. Natl. Acad. Sci. U.S.A.">
        <title>Genome and transcriptome analyses of the mountain pine beetle-fungal symbiont Grosmannia clavigera, a lodgepole pine pathogen.</title>
        <authorList>
            <person name="DiGuistini S."/>
            <person name="Wang Y."/>
            <person name="Liao N.Y."/>
            <person name="Taylor G."/>
            <person name="Tanguay P."/>
            <person name="Feau N."/>
            <person name="Henrissat B."/>
            <person name="Chan S.K."/>
            <person name="Hesse-Orce U."/>
            <person name="Alamouti S.M."/>
            <person name="Tsui C.K.M."/>
            <person name="Docking R.T."/>
            <person name="Levasseur A."/>
            <person name="Haridas S."/>
            <person name="Robertson G."/>
            <person name="Birol I."/>
            <person name="Holt R.A."/>
            <person name="Marra M.A."/>
            <person name="Hamelin R.C."/>
            <person name="Hirst M."/>
            <person name="Jones S.J.M."/>
            <person name="Bohlmann J."/>
            <person name="Breuil C."/>
        </authorList>
    </citation>
    <scope>NUCLEOTIDE SEQUENCE [LARGE SCALE GENOMIC DNA]</scope>
    <source>
        <strain evidence="3">kw1407 / UAMH 11150</strain>
    </source>
</reference>
<name>F0XJG8_GROCL</name>